<evidence type="ECO:0000256" key="1">
    <source>
        <dbReference type="SAM" id="SignalP"/>
    </source>
</evidence>
<protein>
    <recommendedName>
        <fullName evidence="4">DUF4124 domain-containing protein</fullName>
    </recommendedName>
</protein>
<accession>A0A4R3I8B4</accession>
<dbReference type="AlphaFoldDB" id="A0A4R3I8B4"/>
<feature type="chain" id="PRO_5020617896" description="DUF4124 domain-containing protein" evidence="1">
    <location>
        <begin position="19"/>
        <end position="316"/>
    </location>
</feature>
<dbReference type="Proteomes" id="UP000295793">
    <property type="component" value="Unassembled WGS sequence"/>
</dbReference>
<dbReference type="OrthoDB" id="6898923at2"/>
<evidence type="ECO:0000313" key="2">
    <source>
        <dbReference type="EMBL" id="TCS40427.1"/>
    </source>
</evidence>
<keyword evidence="3" id="KW-1185">Reference proteome</keyword>
<feature type="signal peptide" evidence="1">
    <location>
        <begin position="1"/>
        <end position="18"/>
    </location>
</feature>
<evidence type="ECO:0000313" key="3">
    <source>
        <dbReference type="Proteomes" id="UP000295793"/>
    </source>
</evidence>
<dbReference type="EMBL" id="SLZR01000009">
    <property type="protein sequence ID" value="TCS40427.1"/>
    <property type="molecule type" value="Genomic_DNA"/>
</dbReference>
<keyword evidence="1" id="KW-0732">Signal</keyword>
<name>A0A4R3I8B4_9GAMM</name>
<sequence length="316" mass="34980">MKQWLSLILFTLPLSGYAAGINQCVKPDGSMYFSNLPCPEKAELVNTIKPASSSGIRGSMCAERNQAIREIICDNKSIEPYFTEHKELYNALLSYVGSKKNYRLVSSAGVDDSGEKWNEERDKCKTESCVIGFYTSRIDILKNLKRQSVDLDAVADLPGVLARALQHRYGVSSSAWQVRYAKRIPTRINVVGDAQYSEITSLTIPGPVTVIVALVEDSLITVDGRQSALTGTINDYLGVYAALDDAGNLIDSHYFVGNRLNGNGFRPYVDISYGMSDSVYAGQMYTTTSGKERADTPIRLSLNERGFSHVWKRKGR</sequence>
<organism evidence="2 3">
    <name type="scientific">Reinekea marinisedimentorum</name>
    <dbReference type="NCBI Taxonomy" id="230495"/>
    <lineage>
        <taxon>Bacteria</taxon>
        <taxon>Pseudomonadati</taxon>
        <taxon>Pseudomonadota</taxon>
        <taxon>Gammaproteobacteria</taxon>
        <taxon>Oceanospirillales</taxon>
        <taxon>Saccharospirillaceae</taxon>
        <taxon>Reinekea</taxon>
    </lineage>
</organism>
<gene>
    <name evidence="2" type="ORF">BCF53_109137</name>
</gene>
<proteinExistence type="predicted"/>
<reference evidence="2 3" key="1">
    <citation type="submission" date="2019-03" db="EMBL/GenBank/DDBJ databases">
        <title>Genomic Encyclopedia of Archaeal and Bacterial Type Strains, Phase II (KMG-II): from individual species to whole genera.</title>
        <authorList>
            <person name="Goeker M."/>
        </authorList>
    </citation>
    <scope>NUCLEOTIDE SEQUENCE [LARGE SCALE GENOMIC DNA]</scope>
    <source>
        <strain evidence="2 3">DSM 15388</strain>
    </source>
</reference>
<comment type="caution">
    <text evidence="2">The sequence shown here is derived from an EMBL/GenBank/DDBJ whole genome shotgun (WGS) entry which is preliminary data.</text>
</comment>
<dbReference type="RefSeq" id="WP_132701937.1">
    <property type="nucleotide sequence ID" value="NZ_SLZR01000009.1"/>
</dbReference>
<evidence type="ECO:0008006" key="4">
    <source>
        <dbReference type="Google" id="ProtNLM"/>
    </source>
</evidence>